<keyword evidence="1" id="KW-1133">Transmembrane helix</keyword>
<proteinExistence type="predicted"/>
<feature type="transmembrane region" description="Helical" evidence="1">
    <location>
        <begin position="232"/>
        <end position="255"/>
    </location>
</feature>
<gene>
    <name evidence="2" type="ORF">Aiant_00950</name>
</gene>
<dbReference type="RefSeq" id="WP_189334153.1">
    <property type="nucleotide sequence ID" value="NZ_AP023356.1"/>
</dbReference>
<accession>A0ABM7LJL1</accession>
<feature type="transmembrane region" description="Helical" evidence="1">
    <location>
        <begin position="68"/>
        <end position="93"/>
    </location>
</feature>
<evidence type="ECO:0000313" key="3">
    <source>
        <dbReference type="Proteomes" id="UP000676967"/>
    </source>
</evidence>
<dbReference type="EMBL" id="AP023356">
    <property type="protein sequence ID" value="BCJ39438.1"/>
    <property type="molecule type" value="Genomic_DNA"/>
</dbReference>
<reference evidence="2 3" key="1">
    <citation type="submission" date="2020-08" db="EMBL/GenBank/DDBJ databases">
        <title>Whole genome shotgun sequence of Actinoplanes ianthinogenes NBRC 13996.</title>
        <authorList>
            <person name="Komaki H."/>
            <person name="Tamura T."/>
        </authorList>
    </citation>
    <scope>NUCLEOTIDE SEQUENCE [LARGE SCALE GENOMIC DNA]</scope>
    <source>
        <strain evidence="2 3">NBRC 13996</strain>
    </source>
</reference>
<keyword evidence="1" id="KW-0472">Membrane</keyword>
<sequence>MTDRLELRYQRLLRAYPRSYRDRRGTEMITTMLDMAAAGRGGPTRGQALHLILCGLRQRFRLPARRPLAWVGAVLAAVVLGAFGATAGTWLGWQTAASIPSDGELRALNAAMTGMPAPAAVYRERSAMQGPGALVRADGISDYSAERVRAALTADGWRITSFREAQGAMLAGFDGDEEQLPVTNLTYTATRGGLKLDGNGWVVTGSAGHELTVRASYGTEVWPREAAAVRPLTVAGLIAGALAGWLVAAAFACWLRETGRSRRWVATVACAVAGATAAVPVYAQLRGAYQVMMYAKGSPYPYIVYSPSDEIATGTWTVVGLLAVAAALVAAWPRRLDG</sequence>
<dbReference type="Proteomes" id="UP000676967">
    <property type="component" value="Chromosome"/>
</dbReference>
<evidence type="ECO:0000313" key="2">
    <source>
        <dbReference type="EMBL" id="BCJ39438.1"/>
    </source>
</evidence>
<keyword evidence="3" id="KW-1185">Reference proteome</keyword>
<keyword evidence="1" id="KW-0812">Transmembrane</keyword>
<organism evidence="2 3">
    <name type="scientific">Actinoplanes ianthinogenes</name>
    <dbReference type="NCBI Taxonomy" id="122358"/>
    <lineage>
        <taxon>Bacteria</taxon>
        <taxon>Bacillati</taxon>
        <taxon>Actinomycetota</taxon>
        <taxon>Actinomycetes</taxon>
        <taxon>Micromonosporales</taxon>
        <taxon>Micromonosporaceae</taxon>
        <taxon>Actinoplanes</taxon>
    </lineage>
</organism>
<name>A0ABM7LJL1_9ACTN</name>
<feature type="transmembrane region" description="Helical" evidence="1">
    <location>
        <begin position="311"/>
        <end position="332"/>
    </location>
</feature>
<feature type="transmembrane region" description="Helical" evidence="1">
    <location>
        <begin position="264"/>
        <end position="283"/>
    </location>
</feature>
<evidence type="ECO:0000256" key="1">
    <source>
        <dbReference type="SAM" id="Phobius"/>
    </source>
</evidence>
<protein>
    <submittedName>
        <fullName evidence="2">Uncharacterized protein</fullName>
    </submittedName>
</protein>